<dbReference type="InterPro" id="IPR019791">
    <property type="entry name" value="Haem_peroxidase_animal"/>
</dbReference>
<evidence type="ECO:0000256" key="5">
    <source>
        <dbReference type="PIRSR" id="PIRSR619791-2"/>
    </source>
</evidence>
<dbReference type="PROSITE" id="PS50292">
    <property type="entry name" value="PEROXIDASE_3"/>
    <property type="match status" value="2"/>
</dbReference>
<dbReference type="GO" id="GO:0020037">
    <property type="term" value="F:heme binding"/>
    <property type="evidence" value="ECO:0007669"/>
    <property type="project" value="InterPro"/>
</dbReference>
<evidence type="ECO:0000256" key="6">
    <source>
        <dbReference type="SAM" id="SignalP"/>
    </source>
</evidence>
<dbReference type="Proteomes" id="UP000648187">
    <property type="component" value="Unassembled WGS sequence"/>
</dbReference>
<dbReference type="EMBL" id="JACKWZ010000032">
    <property type="protein sequence ID" value="KAF9420419.1"/>
    <property type="molecule type" value="Genomic_DNA"/>
</dbReference>
<keyword evidence="2" id="KW-0964">Secreted</keyword>
<dbReference type="Pfam" id="PF03098">
    <property type="entry name" value="An_peroxidase"/>
    <property type="match status" value="2"/>
</dbReference>
<evidence type="ECO:0000313" key="8">
    <source>
        <dbReference type="Proteomes" id="UP000648187"/>
    </source>
</evidence>
<proteinExistence type="predicted"/>
<dbReference type="PANTHER" id="PTHR11475:SF4">
    <property type="entry name" value="CHORION PEROXIDASE"/>
    <property type="match status" value="1"/>
</dbReference>
<evidence type="ECO:0008006" key="9">
    <source>
        <dbReference type="Google" id="ProtNLM"/>
    </source>
</evidence>
<evidence type="ECO:0000313" key="7">
    <source>
        <dbReference type="EMBL" id="KAF9420419.1"/>
    </source>
</evidence>
<dbReference type="GO" id="GO:0004601">
    <property type="term" value="F:peroxidase activity"/>
    <property type="evidence" value="ECO:0007669"/>
    <property type="project" value="UniProtKB-KW"/>
</dbReference>
<sequence>MFIVIFFCLSYVLSFSNGIAYDSFNGTPISKDEVLRHIRDNTTFWCMIDIEPCDPNEWRRLDGSCNNLRNPARGAIHTPVSRILPPSYDENYEPRKSKTGKLPLVRKLRTTLLSEGQVPDQVFSILATYYLIFIATDISNLHDTVNYILWTPHCCTPKGKHDHMCAPVEVPPDDPVHRYSGIRCLNLTKPLTFQELGCRQKNTPPERIQSATPLFDMSTVYGNSLDKALEGRKFEGGLLKYEEEDGRVWPPRDVNETNCFMNRKPKESRCHKTPSDEVNTLITINMMSVWFWRYHNHIANRLAKLNPCWDDEKLFYTARDINIAVEMQIFLYELLPLMAGYDNLIRDGVIVYDGFRDIYNEAYIPQMSMEFPLALRWAHTMQEGNLKMYNPHGDYLKKVPLVDLTIRTGYLAVDNNIDYLTQGTFRQPSAKVGDNIVDPDTLEKLSDIYDSVEDIDLLAAMWVEKPIPGGHVPRMFYSIVAEQLLRTMKSDRHWYERPNRPHAFTFEQLQEIRKVTVARFMCDVGDTVTEIQPRAFQRIGPGNELLSCDFIPDMDITAWKDHSCSESWNFHRPNYEPMKSKAGKLPPVRKLRTTLLSEGQNPDQVFSILAPNFLIFIATDISNTHDTVNYVAWTPHCCTPKGKDDPKCAPVEVPPDDPVHRYSGIRCLNLTKPLTYQDFGCRQKNTPPERIQSATPLFDMSTVYGNSLDKAIEARKFEGGLLKYEEEEGRVWPPGDATNASCIANRRPKESRCHKTPSIETNSLVTINMMSIWFWRHHNHIANRLAKFNPCWDDEKLFYTARDINIAVEMQILLYELLTLMGGYVNLIADGVIIYNGFRDTYNEAFIPQMSMEFPLALRWAHTMQEGNLKMYNPHGEYIQKVPIVELTLRTGFLAVDNNIDYLTQGTFRQASAKAGDNIVDPDMAERVLGYAQPSQDVFSNDVAKNRLMFMQPYIKYVEHFYGRKTLEKLSDIYDSVEDIDLLAAMWVEKPIPGGHVPRMFYSILAEQLLRTMKSDRHWYERPNRPHAFTFEQLQEIRKVTVARFMCNVGDTVTEIQPKAFQRIGPGNELVSYDIIPDMDISAWKDKSCSKSWNFIRHSY</sequence>
<feature type="signal peptide" evidence="6">
    <location>
        <begin position="1"/>
        <end position="18"/>
    </location>
</feature>
<dbReference type="GO" id="GO:0005576">
    <property type="term" value="C:extracellular region"/>
    <property type="evidence" value="ECO:0007669"/>
    <property type="project" value="UniProtKB-SubCell"/>
</dbReference>
<keyword evidence="6" id="KW-0732">Signal</keyword>
<dbReference type="InterPro" id="IPR037120">
    <property type="entry name" value="Haem_peroxidase_sf_animal"/>
</dbReference>
<keyword evidence="8" id="KW-1185">Reference proteome</keyword>
<keyword evidence="5" id="KW-0408">Iron</keyword>
<feature type="binding site" description="axial binding residue" evidence="5">
    <location>
        <position position="862"/>
    </location>
    <ligand>
        <name>heme b</name>
        <dbReference type="ChEBI" id="CHEBI:60344"/>
    </ligand>
    <ligandPart>
        <name>Fe</name>
        <dbReference type="ChEBI" id="CHEBI:18248"/>
    </ligandPart>
</feature>
<accession>A0A835LDC6</accession>
<name>A0A835LDC6_SPOEX</name>
<dbReference type="GO" id="GO:0046872">
    <property type="term" value="F:metal ion binding"/>
    <property type="evidence" value="ECO:0007669"/>
    <property type="project" value="UniProtKB-KW"/>
</dbReference>
<evidence type="ECO:0000256" key="1">
    <source>
        <dbReference type="ARBA" id="ARBA00004613"/>
    </source>
</evidence>
<comment type="caution">
    <text evidence="7">The sequence shown here is derived from an EMBL/GenBank/DDBJ whole genome shotgun (WGS) entry which is preliminary data.</text>
</comment>
<dbReference type="GO" id="GO:0006979">
    <property type="term" value="P:response to oxidative stress"/>
    <property type="evidence" value="ECO:0007669"/>
    <property type="project" value="InterPro"/>
</dbReference>
<comment type="subcellular location">
    <subcellularLocation>
        <location evidence="1">Secreted</location>
    </subcellularLocation>
</comment>
<dbReference type="PRINTS" id="PR00457">
    <property type="entry name" value="ANPEROXIDASE"/>
</dbReference>
<keyword evidence="4" id="KW-0325">Glycoprotein</keyword>
<dbReference type="InterPro" id="IPR010255">
    <property type="entry name" value="Haem_peroxidase_sf"/>
</dbReference>
<evidence type="ECO:0000256" key="4">
    <source>
        <dbReference type="ARBA" id="ARBA00023180"/>
    </source>
</evidence>
<evidence type="ECO:0000256" key="3">
    <source>
        <dbReference type="ARBA" id="ARBA00022559"/>
    </source>
</evidence>
<dbReference type="SUPFAM" id="SSF48113">
    <property type="entry name" value="Heme-dependent peroxidases"/>
    <property type="match status" value="2"/>
</dbReference>
<keyword evidence="5" id="KW-0349">Heme</keyword>
<reference evidence="7" key="1">
    <citation type="submission" date="2020-08" db="EMBL/GenBank/DDBJ databases">
        <title>Spodoptera exigua strain:BAW_Kor-Di-RS1 Genome sequencing and assembly.</title>
        <authorList>
            <person name="Kim J."/>
            <person name="Nam H.Y."/>
            <person name="Kwon M."/>
            <person name="Choi J.H."/>
            <person name="Cho S.R."/>
            <person name="Kim G.-H."/>
        </authorList>
    </citation>
    <scope>NUCLEOTIDE SEQUENCE</scope>
    <source>
        <strain evidence="7">BAW_Kor-Di-RS1</strain>
        <tissue evidence="7">Whole-body</tissue>
    </source>
</reference>
<dbReference type="AlphaFoldDB" id="A0A835LDC6"/>
<evidence type="ECO:0000256" key="2">
    <source>
        <dbReference type="ARBA" id="ARBA00022525"/>
    </source>
</evidence>
<dbReference type="Gene3D" id="1.10.640.10">
    <property type="entry name" value="Haem peroxidase domain superfamily, animal type"/>
    <property type="match status" value="3"/>
</dbReference>
<keyword evidence="3" id="KW-0575">Peroxidase</keyword>
<protein>
    <recommendedName>
        <fullName evidence="9">Peroxidase</fullName>
    </recommendedName>
</protein>
<keyword evidence="3" id="KW-0560">Oxidoreductase</keyword>
<gene>
    <name evidence="7" type="ORF">HW555_003341</name>
</gene>
<keyword evidence="5" id="KW-0479">Metal-binding</keyword>
<dbReference type="PANTHER" id="PTHR11475">
    <property type="entry name" value="OXIDASE/PEROXIDASE"/>
    <property type="match status" value="1"/>
</dbReference>
<feature type="chain" id="PRO_5032440208" description="Peroxidase" evidence="6">
    <location>
        <begin position="19"/>
        <end position="1100"/>
    </location>
</feature>
<organism evidence="7 8">
    <name type="scientific">Spodoptera exigua</name>
    <name type="common">Beet armyworm</name>
    <name type="synonym">Noctua fulgens</name>
    <dbReference type="NCBI Taxonomy" id="7107"/>
    <lineage>
        <taxon>Eukaryota</taxon>
        <taxon>Metazoa</taxon>
        <taxon>Ecdysozoa</taxon>
        <taxon>Arthropoda</taxon>
        <taxon>Hexapoda</taxon>
        <taxon>Insecta</taxon>
        <taxon>Pterygota</taxon>
        <taxon>Neoptera</taxon>
        <taxon>Endopterygota</taxon>
        <taxon>Lepidoptera</taxon>
        <taxon>Glossata</taxon>
        <taxon>Ditrysia</taxon>
        <taxon>Noctuoidea</taxon>
        <taxon>Noctuidae</taxon>
        <taxon>Amphipyrinae</taxon>
        <taxon>Spodoptera</taxon>
    </lineage>
</organism>